<evidence type="ECO:0000256" key="1">
    <source>
        <dbReference type="ARBA" id="ARBA00022741"/>
    </source>
</evidence>
<keyword evidence="6" id="KW-1185">Reference proteome</keyword>
<evidence type="ECO:0000313" key="5">
    <source>
        <dbReference type="EMBL" id="CAL1528102.1"/>
    </source>
</evidence>
<dbReference type="PANTHER" id="PTHR45626">
    <property type="entry name" value="TRANSCRIPTION TERMINATION FACTOR 2-RELATED"/>
    <property type="match status" value="1"/>
</dbReference>
<dbReference type="InterPro" id="IPR000330">
    <property type="entry name" value="SNF2_N"/>
</dbReference>
<protein>
    <recommendedName>
        <fullName evidence="4">SNF2 N-terminal domain-containing protein</fullName>
    </recommendedName>
</protein>
<keyword evidence="1" id="KW-0547">Nucleotide-binding</keyword>
<dbReference type="EMBL" id="CAXITT010000027">
    <property type="protein sequence ID" value="CAL1528102.1"/>
    <property type="molecule type" value="Genomic_DNA"/>
</dbReference>
<name>A0AAV2H360_LYMST</name>
<keyword evidence="3" id="KW-0067">ATP-binding</keyword>
<dbReference type="GO" id="GO:0016787">
    <property type="term" value="F:hydrolase activity"/>
    <property type="evidence" value="ECO:0007669"/>
    <property type="project" value="UniProtKB-KW"/>
</dbReference>
<dbReference type="Pfam" id="PF00176">
    <property type="entry name" value="SNF2-rel_dom"/>
    <property type="match status" value="1"/>
</dbReference>
<evidence type="ECO:0000256" key="2">
    <source>
        <dbReference type="ARBA" id="ARBA00022801"/>
    </source>
</evidence>
<dbReference type="InterPro" id="IPR050628">
    <property type="entry name" value="SNF2_RAD54_helicase_TF"/>
</dbReference>
<dbReference type="Proteomes" id="UP001497497">
    <property type="component" value="Unassembled WGS sequence"/>
</dbReference>
<dbReference type="PANTHER" id="PTHR45626:SF50">
    <property type="entry name" value="TRANSCRIPTION TERMINATION FACTOR 2"/>
    <property type="match status" value="1"/>
</dbReference>
<dbReference type="InterPro" id="IPR027417">
    <property type="entry name" value="P-loop_NTPase"/>
</dbReference>
<dbReference type="AlphaFoldDB" id="A0AAV2H360"/>
<comment type="caution">
    <text evidence="5">The sequence shown here is derived from an EMBL/GenBank/DDBJ whole genome shotgun (WGS) entry which is preliminary data.</text>
</comment>
<organism evidence="5 6">
    <name type="scientific">Lymnaea stagnalis</name>
    <name type="common">Great pond snail</name>
    <name type="synonym">Helix stagnalis</name>
    <dbReference type="NCBI Taxonomy" id="6523"/>
    <lineage>
        <taxon>Eukaryota</taxon>
        <taxon>Metazoa</taxon>
        <taxon>Spiralia</taxon>
        <taxon>Lophotrochozoa</taxon>
        <taxon>Mollusca</taxon>
        <taxon>Gastropoda</taxon>
        <taxon>Heterobranchia</taxon>
        <taxon>Euthyneura</taxon>
        <taxon>Panpulmonata</taxon>
        <taxon>Hygrophila</taxon>
        <taxon>Lymnaeoidea</taxon>
        <taxon>Lymnaeidae</taxon>
        <taxon>Lymnaea</taxon>
    </lineage>
</organism>
<dbReference type="SUPFAM" id="SSF52540">
    <property type="entry name" value="P-loop containing nucleoside triphosphate hydrolases"/>
    <property type="match status" value="1"/>
</dbReference>
<gene>
    <name evidence="5" type="ORF">GSLYS_00002272001</name>
</gene>
<reference evidence="5 6" key="1">
    <citation type="submission" date="2024-04" db="EMBL/GenBank/DDBJ databases">
        <authorList>
            <consortium name="Genoscope - CEA"/>
            <person name="William W."/>
        </authorList>
    </citation>
    <scope>NUCLEOTIDE SEQUENCE [LARGE SCALE GENOMIC DNA]</scope>
</reference>
<dbReference type="InterPro" id="IPR038718">
    <property type="entry name" value="SNF2-like_sf"/>
</dbReference>
<evidence type="ECO:0000256" key="3">
    <source>
        <dbReference type="ARBA" id="ARBA00022840"/>
    </source>
</evidence>
<evidence type="ECO:0000313" key="6">
    <source>
        <dbReference type="Proteomes" id="UP001497497"/>
    </source>
</evidence>
<dbReference type="GO" id="GO:0005524">
    <property type="term" value="F:ATP binding"/>
    <property type="evidence" value="ECO:0007669"/>
    <property type="project" value="UniProtKB-KW"/>
</dbReference>
<feature type="non-terminal residue" evidence="5">
    <location>
        <position position="104"/>
    </location>
</feature>
<evidence type="ECO:0000259" key="4">
    <source>
        <dbReference type="Pfam" id="PF00176"/>
    </source>
</evidence>
<proteinExistence type="predicted"/>
<feature type="domain" description="SNF2 N-terminal" evidence="4">
    <location>
        <begin position="43"/>
        <end position="92"/>
    </location>
</feature>
<sequence>MLRQFGSITTEVIDRLHKQLETCPAENTELPDPRGLKVSLKPHQRHALAWLAWREQQIPPVGILADDMGLGKTLTMISHILRLKVAAERLGKEEWLSRKIQIEK</sequence>
<keyword evidence="2" id="KW-0378">Hydrolase</keyword>
<dbReference type="Gene3D" id="3.40.50.10810">
    <property type="entry name" value="Tandem AAA-ATPase domain"/>
    <property type="match status" value="1"/>
</dbReference>
<dbReference type="GO" id="GO:0006281">
    <property type="term" value="P:DNA repair"/>
    <property type="evidence" value="ECO:0007669"/>
    <property type="project" value="TreeGrafter"/>
</dbReference>
<dbReference type="GO" id="GO:0005634">
    <property type="term" value="C:nucleus"/>
    <property type="evidence" value="ECO:0007669"/>
    <property type="project" value="TreeGrafter"/>
</dbReference>
<dbReference type="GO" id="GO:0008094">
    <property type="term" value="F:ATP-dependent activity, acting on DNA"/>
    <property type="evidence" value="ECO:0007669"/>
    <property type="project" value="TreeGrafter"/>
</dbReference>
<accession>A0AAV2H360</accession>